<dbReference type="Gene3D" id="3.40.50.360">
    <property type="match status" value="1"/>
</dbReference>
<dbReference type="PANTHER" id="PTHR39201">
    <property type="entry name" value="EXPORTED PROTEIN-RELATED"/>
    <property type="match status" value="1"/>
</dbReference>
<proteinExistence type="predicted"/>
<sequence>MNKTLIAYFSASGVTARAAKRLAKSTGADLYEIVPAVPYTDQDLNWMNAKSRSSVEMNDPASRPEIRERAEGMEDYDKILIGFPIWWNLAPTIINTFLESYDFSGKEAAVFATSGGSGVENAARNLKKQYPHMEWKGAALVNSAKAAEQFADRVKSK</sequence>
<reference evidence="2" key="1">
    <citation type="journal article" date="2021" name="PeerJ">
        <title>Extensive microbial diversity within the chicken gut microbiome revealed by metagenomics and culture.</title>
        <authorList>
            <person name="Gilroy R."/>
            <person name="Ravi A."/>
            <person name="Getino M."/>
            <person name="Pursley I."/>
            <person name="Horton D.L."/>
            <person name="Alikhan N.F."/>
            <person name="Baker D."/>
            <person name="Gharbi K."/>
            <person name="Hall N."/>
            <person name="Watson M."/>
            <person name="Adriaenssens E.M."/>
            <person name="Foster-Nyarko E."/>
            <person name="Jarju S."/>
            <person name="Secka A."/>
            <person name="Antonio M."/>
            <person name="Oren A."/>
            <person name="Chaudhuri R.R."/>
            <person name="La Ragione R."/>
            <person name="Hildebrand F."/>
            <person name="Pallen M.J."/>
        </authorList>
    </citation>
    <scope>NUCLEOTIDE SEQUENCE</scope>
    <source>
        <strain evidence="2">ChiBcec2-3848</strain>
    </source>
</reference>
<protein>
    <submittedName>
        <fullName evidence="2">NAD(P)H-dependent oxidoreductase</fullName>
    </submittedName>
</protein>
<organism evidence="2 3">
    <name type="scientific">Candidatus Blautia merdavium</name>
    <dbReference type="NCBI Taxonomy" id="2838494"/>
    <lineage>
        <taxon>Bacteria</taxon>
        <taxon>Bacillati</taxon>
        <taxon>Bacillota</taxon>
        <taxon>Clostridia</taxon>
        <taxon>Lachnospirales</taxon>
        <taxon>Lachnospiraceae</taxon>
        <taxon>Blautia</taxon>
    </lineage>
</organism>
<dbReference type="Pfam" id="PF12682">
    <property type="entry name" value="Flavodoxin_4"/>
    <property type="match status" value="1"/>
</dbReference>
<dbReference type="Proteomes" id="UP000823886">
    <property type="component" value="Unassembled WGS sequence"/>
</dbReference>
<accession>A0A9D2TBL0</accession>
<dbReference type="GO" id="GO:0016651">
    <property type="term" value="F:oxidoreductase activity, acting on NAD(P)H"/>
    <property type="evidence" value="ECO:0007669"/>
    <property type="project" value="UniProtKB-ARBA"/>
</dbReference>
<dbReference type="EMBL" id="DWVZ01000131">
    <property type="protein sequence ID" value="HJC63894.1"/>
    <property type="molecule type" value="Genomic_DNA"/>
</dbReference>
<dbReference type="InterPro" id="IPR029039">
    <property type="entry name" value="Flavoprotein-like_sf"/>
</dbReference>
<dbReference type="SUPFAM" id="SSF52218">
    <property type="entry name" value="Flavoproteins"/>
    <property type="match status" value="1"/>
</dbReference>
<dbReference type="NCBIfam" id="NF005501">
    <property type="entry name" value="PRK07116.1"/>
    <property type="match status" value="1"/>
</dbReference>
<name>A0A9D2TBL0_9FIRM</name>
<reference evidence="2" key="2">
    <citation type="submission" date="2021-04" db="EMBL/GenBank/DDBJ databases">
        <authorList>
            <person name="Gilroy R."/>
        </authorList>
    </citation>
    <scope>NUCLEOTIDE SEQUENCE</scope>
    <source>
        <strain evidence="2">ChiBcec2-3848</strain>
    </source>
</reference>
<dbReference type="PROSITE" id="PS50902">
    <property type="entry name" value="FLAVODOXIN_LIKE"/>
    <property type="match status" value="1"/>
</dbReference>
<evidence type="ECO:0000313" key="2">
    <source>
        <dbReference type="EMBL" id="HJC63894.1"/>
    </source>
</evidence>
<evidence type="ECO:0000313" key="3">
    <source>
        <dbReference type="Proteomes" id="UP000823886"/>
    </source>
</evidence>
<dbReference type="InterPro" id="IPR008254">
    <property type="entry name" value="Flavodoxin/NO_synth"/>
</dbReference>
<dbReference type="PANTHER" id="PTHR39201:SF1">
    <property type="entry name" value="FLAVODOXIN-LIKE DOMAIN-CONTAINING PROTEIN"/>
    <property type="match status" value="1"/>
</dbReference>
<comment type="caution">
    <text evidence="2">The sequence shown here is derived from an EMBL/GenBank/DDBJ whole genome shotgun (WGS) entry which is preliminary data.</text>
</comment>
<dbReference type="AlphaFoldDB" id="A0A9D2TBL0"/>
<evidence type="ECO:0000259" key="1">
    <source>
        <dbReference type="PROSITE" id="PS50902"/>
    </source>
</evidence>
<feature type="domain" description="Flavodoxin-like" evidence="1">
    <location>
        <begin position="4"/>
        <end position="157"/>
    </location>
</feature>
<gene>
    <name evidence="2" type="ORF">H9753_09820</name>
</gene>
<dbReference type="GO" id="GO:0010181">
    <property type="term" value="F:FMN binding"/>
    <property type="evidence" value="ECO:0007669"/>
    <property type="project" value="InterPro"/>
</dbReference>